<dbReference type="STRING" id="1508404.JMA_04520"/>
<keyword evidence="1" id="KW-0812">Transmembrane</keyword>
<accession>A0A0B5AP09</accession>
<proteinExistence type="predicted"/>
<dbReference type="BioCyc" id="JESP1508404:G14D9-9669-MONOMER"/>
<sequence length="138" mass="15904">MAEQIVEQKEAAGYGFSYIHSEQQQDFIWTISHSGQIVEVNENASNERNLTEYRNTIYEMSDTFSTALISGSYFVIALFVSLVFFRRHKKERNSPLTLIIGSMIGIAMYITVSNIFEYQQAYQDAGYYFSLLVNETSF</sequence>
<dbReference type="HOGENOM" id="CLU_1852512_0_0_9"/>
<feature type="transmembrane region" description="Helical" evidence="1">
    <location>
        <begin position="96"/>
        <end position="116"/>
    </location>
</feature>
<feature type="transmembrane region" description="Helical" evidence="1">
    <location>
        <begin position="64"/>
        <end position="84"/>
    </location>
</feature>
<dbReference type="EMBL" id="CP009416">
    <property type="protein sequence ID" value="AJD89769.1"/>
    <property type="molecule type" value="Genomic_DNA"/>
</dbReference>
<evidence type="ECO:0000256" key="1">
    <source>
        <dbReference type="SAM" id="Phobius"/>
    </source>
</evidence>
<keyword evidence="1" id="KW-1133">Transmembrane helix</keyword>
<name>A0A0B5AP09_9BACL</name>
<evidence type="ECO:0000313" key="2">
    <source>
        <dbReference type="EMBL" id="AJD89769.1"/>
    </source>
</evidence>
<dbReference type="AlphaFoldDB" id="A0A0B5AP09"/>
<keyword evidence="3" id="KW-1185">Reference proteome</keyword>
<dbReference type="Proteomes" id="UP000031449">
    <property type="component" value="Chromosome"/>
</dbReference>
<organism evidence="2 3">
    <name type="scientific">Jeotgalibacillus malaysiensis</name>
    <dbReference type="NCBI Taxonomy" id="1508404"/>
    <lineage>
        <taxon>Bacteria</taxon>
        <taxon>Bacillati</taxon>
        <taxon>Bacillota</taxon>
        <taxon>Bacilli</taxon>
        <taxon>Bacillales</taxon>
        <taxon>Caryophanaceae</taxon>
        <taxon>Jeotgalibacillus</taxon>
    </lineage>
</organism>
<reference evidence="2 3" key="1">
    <citation type="submission" date="2014-08" db="EMBL/GenBank/DDBJ databases">
        <title>Complete genome of a marine bacteria Jeotgalibacillus malaysiensis.</title>
        <authorList>
            <person name="Yaakop A.S."/>
            <person name="Chan K.-G."/>
            <person name="Goh K.M."/>
        </authorList>
    </citation>
    <scope>NUCLEOTIDE SEQUENCE [LARGE SCALE GENOMIC DNA]</scope>
    <source>
        <strain evidence="2 3">D5</strain>
    </source>
</reference>
<keyword evidence="1" id="KW-0472">Membrane</keyword>
<gene>
    <name evidence="2" type="ORF">JMA_04520</name>
</gene>
<protein>
    <submittedName>
        <fullName evidence="2">Uncharacterized protein</fullName>
    </submittedName>
</protein>
<dbReference type="KEGG" id="jeo:JMA_04520"/>
<evidence type="ECO:0000313" key="3">
    <source>
        <dbReference type="Proteomes" id="UP000031449"/>
    </source>
</evidence>